<reference evidence="2 3" key="1">
    <citation type="submission" date="2023-01" db="EMBL/GenBank/DDBJ databases">
        <title>Analysis of 21 Apiospora genomes using comparative genomics revels a genus with tremendous synthesis potential of carbohydrate active enzymes and secondary metabolites.</title>
        <authorList>
            <person name="Sorensen T."/>
        </authorList>
    </citation>
    <scope>NUCLEOTIDE SEQUENCE [LARGE SCALE GENOMIC DNA]</scope>
    <source>
        <strain evidence="2 3">CBS 135458</strain>
    </source>
</reference>
<dbReference type="GeneID" id="92092332"/>
<comment type="caution">
    <text evidence="2">The sequence shown here is derived from an EMBL/GenBank/DDBJ whole genome shotgun (WGS) entry which is preliminary data.</text>
</comment>
<sequence>MVEGGENDSFDTSIVNDPYEDVVFSTQPSQISSSQGLSLGSQDSIRDFANDADEDEVILRAPFQPSLASTRHTSRDQDQTPVPEFFMPKLEVESPRRSVRSSRTIQPEYDDRVVMRRRINRQPSDAIGPTYQRRQAQDRRPQRGSHETNSLWDKFAASTPTFVFNVVSWCLSVLGAGMMVRNMVTNSISTSLSPLCRIPGASMLDLPFCPDLPTVPGSGGKTPVEFDELMNVQSDFEKVLEDSARGVSLPMEMKRAEASVRDLRTLVKYSDLPAREELVYEFDGYIDNVRIIATDLQTFNTHVGSAVDSVISINRWTSRYIDSIAAEREANDNMLARWSGWLFSPFQPQVFDERMLLDKYVEHTSLVSEKIANLIVEAQATLRVLSQAENNLQLINEHVVRSGNEVKAKKSEVFWDLWTLVGANNKRLNNLKAQLGLLKAVEGQRTSAREQLIGLVHDLGDIQTKLSDLRDRVVAPELLADQTSIPLSVHIETINAGVERLESARSRIRAEENDRIQQALSRARDEERLIDG</sequence>
<proteinExistence type="predicted"/>
<protein>
    <submittedName>
        <fullName evidence="2">Uncharacterized protein</fullName>
    </submittedName>
</protein>
<evidence type="ECO:0000256" key="1">
    <source>
        <dbReference type="SAM" id="MobiDB-lite"/>
    </source>
</evidence>
<evidence type="ECO:0000313" key="2">
    <source>
        <dbReference type="EMBL" id="KAK8061494.1"/>
    </source>
</evidence>
<dbReference type="Proteomes" id="UP001480595">
    <property type="component" value="Unassembled WGS sequence"/>
</dbReference>
<name>A0ABR1URE9_9PEZI</name>
<organism evidence="2 3">
    <name type="scientific">Apiospora phragmitis</name>
    <dbReference type="NCBI Taxonomy" id="2905665"/>
    <lineage>
        <taxon>Eukaryota</taxon>
        <taxon>Fungi</taxon>
        <taxon>Dikarya</taxon>
        <taxon>Ascomycota</taxon>
        <taxon>Pezizomycotina</taxon>
        <taxon>Sordariomycetes</taxon>
        <taxon>Xylariomycetidae</taxon>
        <taxon>Amphisphaeriales</taxon>
        <taxon>Apiosporaceae</taxon>
        <taxon>Apiospora</taxon>
    </lineage>
</organism>
<accession>A0ABR1URE9</accession>
<feature type="compositionally biased region" description="Basic and acidic residues" evidence="1">
    <location>
        <begin position="135"/>
        <end position="146"/>
    </location>
</feature>
<evidence type="ECO:0000313" key="3">
    <source>
        <dbReference type="Proteomes" id="UP001480595"/>
    </source>
</evidence>
<dbReference type="RefSeq" id="XP_066714756.1">
    <property type="nucleotide sequence ID" value="XM_066859269.1"/>
</dbReference>
<feature type="region of interest" description="Disordered" evidence="1">
    <location>
        <begin position="62"/>
        <end position="82"/>
    </location>
</feature>
<dbReference type="EMBL" id="JAQQWL010000008">
    <property type="protein sequence ID" value="KAK8061494.1"/>
    <property type="molecule type" value="Genomic_DNA"/>
</dbReference>
<gene>
    <name evidence="2" type="ORF">PG994_007860</name>
</gene>
<feature type="region of interest" description="Disordered" evidence="1">
    <location>
        <begin position="117"/>
        <end position="148"/>
    </location>
</feature>
<keyword evidence="3" id="KW-1185">Reference proteome</keyword>